<dbReference type="Pfam" id="PF05097">
    <property type="entry name" value="DUF688"/>
    <property type="match status" value="1"/>
</dbReference>
<evidence type="ECO:0000313" key="3">
    <source>
        <dbReference type="Proteomes" id="UP000436088"/>
    </source>
</evidence>
<dbReference type="PANTHER" id="PTHR34371">
    <property type="entry name" value="OS01G0551000 PROTEIN"/>
    <property type="match status" value="1"/>
</dbReference>
<gene>
    <name evidence="2" type="ORF">F3Y22_tig00113337pilonHSYRG00087</name>
</gene>
<accession>A0A6A2WP62</accession>
<name>A0A6A2WP62_HIBSY</name>
<organism evidence="2 3">
    <name type="scientific">Hibiscus syriacus</name>
    <name type="common">Rose of Sharon</name>
    <dbReference type="NCBI Taxonomy" id="106335"/>
    <lineage>
        <taxon>Eukaryota</taxon>
        <taxon>Viridiplantae</taxon>
        <taxon>Streptophyta</taxon>
        <taxon>Embryophyta</taxon>
        <taxon>Tracheophyta</taxon>
        <taxon>Spermatophyta</taxon>
        <taxon>Magnoliopsida</taxon>
        <taxon>eudicotyledons</taxon>
        <taxon>Gunneridae</taxon>
        <taxon>Pentapetalae</taxon>
        <taxon>rosids</taxon>
        <taxon>malvids</taxon>
        <taxon>Malvales</taxon>
        <taxon>Malvaceae</taxon>
        <taxon>Malvoideae</taxon>
        <taxon>Hibiscus</taxon>
    </lineage>
</organism>
<comment type="caution">
    <text evidence="2">The sequence shown here is derived from an EMBL/GenBank/DDBJ whole genome shotgun (WGS) entry which is preliminary data.</text>
</comment>
<dbReference type="Proteomes" id="UP000436088">
    <property type="component" value="Unassembled WGS sequence"/>
</dbReference>
<dbReference type="InterPro" id="IPR007789">
    <property type="entry name" value="DUF688"/>
</dbReference>
<feature type="region of interest" description="Disordered" evidence="1">
    <location>
        <begin position="20"/>
        <end position="40"/>
    </location>
</feature>
<evidence type="ECO:0000313" key="2">
    <source>
        <dbReference type="EMBL" id="KAE8662452.1"/>
    </source>
</evidence>
<dbReference type="EMBL" id="VEPZ02001705">
    <property type="protein sequence ID" value="KAE8662452.1"/>
    <property type="molecule type" value="Genomic_DNA"/>
</dbReference>
<keyword evidence="3" id="KW-1185">Reference proteome</keyword>
<sequence length="147" mass="16174">MGSEAEKQWSYTPKLLLFSSPQAHKQSPERSGTLTPPLHASTTVPFRWEEEPGKPKPCTTLTIFSDLNDLAQKCLELPPRLLHDAKNTPALEGARFQSSSSFRMGRFGNWNGKKSEIGRIGSKNEEVTVRAKVDEVKGLPDGNNGPG</sequence>
<proteinExistence type="predicted"/>
<evidence type="ECO:0000256" key="1">
    <source>
        <dbReference type="SAM" id="MobiDB-lite"/>
    </source>
</evidence>
<dbReference type="PANTHER" id="PTHR34371:SF2">
    <property type="entry name" value="DUF688 FAMILY PROTEIN"/>
    <property type="match status" value="1"/>
</dbReference>
<protein>
    <submittedName>
        <fullName evidence="2">Uncharacterized protein</fullName>
    </submittedName>
</protein>
<dbReference type="AlphaFoldDB" id="A0A6A2WP62"/>
<reference evidence="2" key="1">
    <citation type="submission" date="2019-09" db="EMBL/GenBank/DDBJ databases">
        <title>Draft genome information of white flower Hibiscus syriacus.</title>
        <authorList>
            <person name="Kim Y.-M."/>
        </authorList>
    </citation>
    <scope>NUCLEOTIDE SEQUENCE [LARGE SCALE GENOMIC DNA]</scope>
    <source>
        <strain evidence="2">YM2019G1</strain>
    </source>
</reference>